<evidence type="ECO:0000313" key="2">
    <source>
        <dbReference type="EMBL" id="EGO24328.1"/>
    </source>
</evidence>
<protein>
    <submittedName>
        <fullName evidence="2">Uncharacterized protein</fullName>
    </submittedName>
</protein>
<dbReference type="RefSeq" id="XP_007318347.1">
    <property type="nucleotide sequence ID" value="XM_007318285.1"/>
</dbReference>
<dbReference type="KEGG" id="sla:SERLADRAFT_467440"/>
<dbReference type="AlphaFoldDB" id="F8NW71"/>
<sequence length="101" mass="11251">MYAPVFKRQPGRSSKSRRRTFKPNPTSPRLCTMFRVSCFVCRTTSFLPRRPVKPTQPRVPCSVFCVSYHVVSALISVSSPAPISIALAPEAPPVKRVSRSC</sequence>
<dbReference type="GeneID" id="18819231"/>
<dbReference type="Proteomes" id="UP000008064">
    <property type="component" value="Unassembled WGS sequence"/>
</dbReference>
<accession>F8NW71</accession>
<dbReference type="EMBL" id="GL945434">
    <property type="protein sequence ID" value="EGO24328.1"/>
    <property type="molecule type" value="Genomic_DNA"/>
</dbReference>
<name>F8NW71_SERL9</name>
<evidence type="ECO:0000256" key="1">
    <source>
        <dbReference type="SAM" id="MobiDB-lite"/>
    </source>
</evidence>
<feature type="region of interest" description="Disordered" evidence="1">
    <location>
        <begin position="1"/>
        <end position="26"/>
    </location>
</feature>
<gene>
    <name evidence="2" type="ORF">SERLADRAFT_467440</name>
</gene>
<proteinExistence type="predicted"/>
<organism>
    <name type="scientific">Serpula lacrymans var. lacrymans (strain S7.9)</name>
    <name type="common">Dry rot fungus</name>
    <dbReference type="NCBI Taxonomy" id="578457"/>
    <lineage>
        <taxon>Eukaryota</taxon>
        <taxon>Fungi</taxon>
        <taxon>Dikarya</taxon>
        <taxon>Basidiomycota</taxon>
        <taxon>Agaricomycotina</taxon>
        <taxon>Agaricomycetes</taxon>
        <taxon>Agaricomycetidae</taxon>
        <taxon>Boletales</taxon>
        <taxon>Coniophorineae</taxon>
        <taxon>Serpulaceae</taxon>
        <taxon>Serpula</taxon>
    </lineage>
</organism>
<dbReference type="HOGENOM" id="CLU_2293407_0_0_1"/>
<reference evidence="2" key="1">
    <citation type="submission" date="2011-04" db="EMBL/GenBank/DDBJ databases">
        <title>Evolution of plant cell wall degrading machinery underlies the functional diversity of forest fungi.</title>
        <authorList>
            <consortium name="US DOE Joint Genome Institute (JGI-PGF)"/>
            <person name="Eastwood D.C."/>
            <person name="Floudas D."/>
            <person name="Binder M."/>
            <person name="Majcherczyk A."/>
            <person name="Schneider P."/>
            <person name="Aerts A."/>
            <person name="Asiegbu F.O."/>
            <person name="Baker S.E."/>
            <person name="Barry K."/>
            <person name="Bendiksby M."/>
            <person name="Blumentritt M."/>
            <person name="Coutinho P.M."/>
            <person name="Cullen D."/>
            <person name="Cullen D."/>
            <person name="Gathman A."/>
            <person name="Goodell B."/>
            <person name="Henrissat B."/>
            <person name="Ihrmark K."/>
            <person name="Kauserud H."/>
            <person name="Kohler A."/>
            <person name="LaButti K."/>
            <person name="Lapidus A."/>
            <person name="Lavin J.L."/>
            <person name="Lee Y.-H."/>
            <person name="Lindquist E."/>
            <person name="Lilly W."/>
            <person name="Lucas S."/>
            <person name="Morin E."/>
            <person name="Murat C."/>
            <person name="Oguiza J.A."/>
            <person name="Park J."/>
            <person name="Pisabarro A.G."/>
            <person name="Riley R."/>
            <person name="Rosling A."/>
            <person name="Salamov A."/>
            <person name="Schmidt O."/>
            <person name="Schmutz J."/>
            <person name="Skrede I."/>
            <person name="Stenlid J."/>
            <person name="Wiebenga A."/>
            <person name="Xie X."/>
            <person name="Kues U."/>
            <person name="Hibbett D.S."/>
            <person name="Hoffmeister D."/>
            <person name="Hogberg N."/>
            <person name="Martin F."/>
            <person name="Grigoriev I.V."/>
            <person name="Watkinson S.C."/>
        </authorList>
    </citation>
    <scope>NUCLEOTIDE SEQUENCE</scope>
    <source>
        <strain evidence="2">S7.9</strain>
    </source>
</reference>